<proteinExistence type="predicted"/>
<sequence>MNKMVTVALLLLVAAAVASAHGDDIGQVPVGPVAKNIEVGGFCRFSSECRSKCCVKVFPKGDQAGSPRQCRHYADLGERCSEDQLKGGVYVNGCPCRVGHCGRDGYCIKE</sequence>
<gene>
    <name evidence="1" type="ORF">HPB50_027127</name>
</gene>
<dbReference type="Proteomes" id="UP000821845">
    <property type="component" value="Chromosome 9"/>
</dbReference>
<name>A0ACB7RPE1_HYAAI</name>
<reference evidence="1" key="1">
    <citation type="submission" date="2020-05" db="EMBL/GenBank/DDBJ databases">
        <title>Large-scale comparative analyses of tick genomes elucidate their genetic diversity and vector capacities.</title>
        <authorList>
            <person name="Jia N."/>
            <person name="Wang J."/>
            <person name="Shi W."/>
            <person name="Du L."/>
            <person name="Sun Y."/>
            <person name="Zhan W."/>
            <person name="Jiang J."/>
            <person name="Wang Q."/>
            <person name="Zhang B."/>
            <person name="Ji P."/>
            <person name="Sakyi L.B."/>
            <person name="Cui X."/>
            <person name="Yuan T."/>
            <person name="Jiang B."/>
            <person name="Yang W."/>
            <person name="Lam T.T.-Y."/>
            <person name="Chang Q."/>
            <person name="Ding S."/>
            <person name="Wang X."/>
            <person name="Zhu J."/>
            <person name="Ruan X."/>
            <person name="Zhao L."/>
            <person name="Wei J."/>
            <person name="Que T."/>
            <person name="Du C."/>
            <person name="Cheng J."/>
            <person name="Dai P."/>
            <person name="Han X."/>
            <person name="Huang E."/>
            <person name="Gao Y."/>
            <person name="Liu J."/>
            <person name="Shao H."/>
            <person name="Ye R."/>
            <person name="Li L."/>
            <person name="Wei W."/>
            <person name="Wang X."/>
            <person name="Wang C."/>
            <person name="Yang T."/>
            <person name="Huo Q."/>
            <person name="Li W."/>
            <person name="Guo W."/>
            <person name="Chen H."/>
            <person name="Zhou L."/>
            <person name="Ni X."/>
            <person name="Tian J."/>
            <person name="Zhou Y."/>
            <person name="Sheng Y."/>
            <person name="Liu T."/>
            <person name="Pan Y."/>
            <person name="Xia L."/>
            <person name="Li J."/>
            <person name="Zhao F."/>
            <person name="Cao W."/>
        </authorList>
    </citation>
    <scope>NUCLEOTIDE SEQUENCE</scope>
    <source>
        <strain evidence="1">Hyas-2018</strain>
    </source>
</reference>
<dbReference type="EMBL" id="CM023489">
    <property type="protein sequence ID" value="KAH6923314.1"/>
    <property type="molecule type" value="Genomic_DNA"/>
</dbReference>
<keyword evidence="2" id="KW-1185">Reference proteome</keyword>
<comment type="caution">
    <text evidence="1">The sequence shown here is derived from an EMBL/GenBank/DDBJ whole genome shotgun (WGS) entry which is preliminary data.</text>
</comment>
<accession>A0ACB7RPE1</accession>
<protein>
    <submittedName>
        <fullName evidence="1">Uncharacterized protein</fullName>
    </submittedName>
</protein>
<evidence type="ECO:0000313" key="1">
    <source>
        <dbReference type="EMBL" id="KAH6923314.1"/>
    </source>
</evidence>
<organism evidence="1 2">
    <name type="scientific">Hyalomma asiaticum</name>
    <name type="common">Tick</name>
    <dbReference type="NCBI Taxonomy" id="266040"/>
    <lineage>
        <taxon>Eukaryota</taxon>
        <taxon>Metazoa</taxon>
        <taxon>Ecdysozoa</taxon>
        <taxon>Arthropoda</taxon>
        <taxon>Chelicerata</taxon>
        <taxon>Arachnida</taxon>
        <taxon>Acari</taxon>
        <taxon>Parasitiformes</taxon>
        <taxon>Ixodida</taxon>
        <taxon>Ixodoidea</taxon>
        <taxon>Ixodidae</taxon>
        <taxon>Hyalomminae</taxon>
        <taxon>Hyalomma</taxon>
    </lineage>
</organism>
<evidence type="ECO:0000313" key="2">
    <source>
        <dbReference type="Proteomes" id="UP000821845"/>
    </source>
</evidence>